<keyword evidence="4" id="KW-1185">Reference proteome</keyword>
<feature type="chain" id="PRO_5047452842" description="PsiF repeat-containing protein" evidence="2">
    <location>
        <begin position="21"/>
        <end position="121"/>
    </location>
</feature>
<evidence type="ECO:0000313" key="4">
    <source>
        <dbReference type="Proteomes" id="UP001172778"/>
    </source>
</evidence>
<organism evidence="3 4">
    <name type="scientific">Parachitinimonas caeni</name>
    <dbReference type="NCBI Taxonomy" id="3031301"/>
    <lineage>
        <taxon>Bacteria</taxon>
        <taxon>Pseudomonadati</taxon>
        <taxon>Pseudomonadota</taxon>
        <taxon>Betaproteobacteria</taxon>
        <taxon>Neisseriales</taxon>
        <taxon>Chitinibacteraceae</taxon>
        <taxon>Parachitinimonas</taxon>
    </lineage>
</organism>
<feature type="signal peptide" evidence="2">
    <location>
        <begin position="1"/>
        <end position="20"/>
    </location>
</feature>
<dbReference type="Proteomes" id="UP001172778">
    <property type="component" value="Unassembled WGS sequence"/>
</dbReference>
<dbReference type="RefSeq" id="WP_284100697.1">
    <property type="nucleotide sequence ID" value="NZ_JARRAF010000009.1"/>
</dbReference>
<gene>
    <name evidence="3" type="ORF">PZA18_10015</name>
</gene>
<comment type="caution">
    <text evidence="3">The sequence shown here is derived from an EMBL/GenBank/DDBJ whole genome shotgun (WGS) entry which is preliminary data.</text>
</comment>
<evidence type="ECO:0000256" key="1">
    <source>
        <dbReference type="SAM" id="MobiDB-lite"/>
    </source>
</evidence>
<feature type="compositionally biased region" description="Polar residues" evidence="1">
    <location>
        <begin position="88"/>
        <end position="99"/>
    </location>
</feature>
<keyword evidence="2" id="KW-0732">Signal</keyword>
<evidence type="ECO:0000313" key="3">
    <source>
        <dbReference type="EMBL" id="MDK2124386.1"/>
    </source>
</evidence>
<evidence type="ECO:0008006" key="5">
    <source>
        <dbReference type="Google" id="ProtNLM"/>
    </source>
</evidence>
<accession>A0ABT7DWE3</accession>
<proteinExistence type="predicted"/>
<name>A0ABT7DWE3_9NEIS</name>
<evidence type="ECO:0000256" key="2">
    <source>
        <dbReference type="SAM" id="SignalP"/>
    </source>
</evidence>
<protein>
    <recommendedName>
        <fullName evidence="5">PsiF repeat-containing protein</fullName>
    </recommendedName>
</protein>
<reference evidence="3" key="1">
    <citation type="submission" date="2023-03" db="EMBL/GenBank/DDBJ databases">
        <title>Chitinimonas shenzhenensis gen. nov., sp. nov., a novel member of family Burkholderiaceae isolated from activated sludge collected in Shen Zhen, China.</title>
        <authorList>
            <person name="Wang X."/>
        </authorList>
    </citation>
    <scope>NUCLEOTIDE SEQUENCE</scope>
    <source>
        <strain evidence="3">DQS-5</strain>
    </source>
</reference>
<dbReference type="EMBL" id="JARRAF010000009">
    <property type="protein sequence ID" value="MDK2124386.1"/>
    <property type="molecule type" value="Genomic_DNA"/>
</dbReference>
<sequence>MRTTSLLLVLSCLIPTLAQAGTNASSSFAQSYAAMCKKDGVKVPAEYGGEADIKDHPKLDNYCGCFGEKFAERALKSSEDVKKKGQAALSNTSADQSTAEEYAMRKTCRAQFGMPAPVKPK</sequence>
<feature type="region of interest" description="Disordered" evidence="1">
    <location>
        <begin position="80"/>
        <end position="102"/>
    </location>
</feature>